<dbReference type="EMBL" id="JAMXQU010000002">
    <property type="protein sequence ID" value="MCO6159330.1"/>
    <property type="molecule type" value="Genomic_DNA"/>
</dbReference>
<keyword evidence="1" id="KW-0812">Transmembrane</keyword>
<feature type="transmembrane region" description="Helical" evidence="1">
    <location>
        <begin position="12"/>
        <end position="29"/>
    </location>
</feature>
<keyword evidence="1" id="KW-1133">Transmembrane helix</keyword>
<feature type="transmembrane region" description="Helical" evidence="1">
    <location>
        <begin position="150"/>
        <end position="169"/>
    </location>
</feature>
<gene>
    <name evidence="2" type="ORF">NF685_04700</name>
</gene>
<sequence length="192" mass="20725">MVRRSPTQSLWRYALNDLSGLVFAALWAIRGTTALRLPLPTCLGLITGITLVLAWGFLARDLTSRRPEYIHDPVLARRTRLLRFILLFLSGMGLSAIHRPDLMLVTTGTIIGGSYVPLGRSMNEPVHTWTGIAIVGLSLIALAFSPSIHGGIAGLGTALSLWVGAAIRLGRGRIAKLTIPATIETSAENVHR</sequence>
<feature type="transmembrane region" description="Helical" evidence="1">
    <location>
        <begin position="103"/>
        <end position="119"/>
    </location>
</feature>
<proteinExistence type="predicted"/>
<feature type="transmembrane region" description="Helical" evidence="1">
    <location>
        <begin position="35"/>
        <end position="59"/>
    </location>
</feature>
<feature type="transmembrane region" description="Helical" evidence="1">
    <location>
        <begin position="126"/>
        <end position="144"/>
    </location>
</feature>
<feature type="transmembrane region" description="Helical" evidence="1">
    <location>
        <begin position="80"/>
        <end position="97"/>
    </location>
</feature>
<evidence type="ECO:0000313" key="3">
    <source>
        <dbReference type="Proteomes" id="UP001523401"/>
    </source>
</evidence>
<evidence type="ECO:0000256" key="1">
    <source>
        <dbReference type="SAM" id="Phobius"/>
    </source>
</evidence>
<organism evidence="2 3">
    <name type="scientific">Asaia lannensis NBRC 102526</name>
    <dbReference type="NCBI Taxonomy" id="1307926"/>
    <lineage>
        <taxon>Bacteria</taxon>
        <taxon>Pseudomonadati</taxon>
        <taxon>Pseudomonadota</taxon>
        <taxon>Alphaproteobacteria</taxon>
        <taxon>Acetobacterales</taxon>
        <taxon>Acetobacteraceae</taxon>
        <taxon>Asaia</taxon>
    </lineage>
</organism>
<keyword evidence="3" id="KW-1185">Reference proteome</keyword>
<accession>A0ABT1CEP4</accession>
<evidence type="ECO:0000313" key="2">
    <source>
        <dbReference type="EMBL" id="MCO6159330.1"/>
    </source>
</evidence>
<dbReference type="RefSeq" id="WP_252848773.1">
    <property type="nucleotide sequence ID" value="NZ_BAPW01000012.1"/>
</dbReference>
<keyword evidence="1" id="KW-0472">Membrane</keyword>
<dbReference type="Proteomes" id="UP001523401">
    <property type="component" value="Unassembled WGS sequence"/>
</dbReference>
<protein>
    <submittedName>
        <fullName evidence="2">Uncharacterized protein</fullName>
    </submittedName>
</protein>
<comment type="caution">
    <text evidence="2">The sequence shown here is derived from an EMBL/GenBank/DDBJ whole genome shotgun (WGS) entry which is preliminary data.</text>
</comment>
<name>A0ABT1CEP4_9PROT</name>
<reference evidence="2 3" key="1">
    <citation type="submission" date="2022-06" db="EMBL/GenBank/DDBJ databases">
        <title>Whole-genome of Asaia lannensis strain LMG 27011T.</title>
        <authorList>
            <person name="Sombolestani A."/>
        </authorList>
    </citation>
    <scope>NUCLEOTIDE SEQUENCE [LARGE SCALE GENOMIC DNA]</scope>
    <source>
        <strain evidence="2 3">NBRC 102526</strain>
    </source>
</reference>